<organism evidence="3 4">
    <name type="scientific">Patella caerulea</name>
    <name type="common">Rayed Mediterranean limpet</name>
    <dbReference type="NCBI Taxonomy" id="87958"/>
    <lineage>
        <taxon>Eukaryota</taxon>
        <taxon>Metazoa</taxon>
        <taxon>Spiralia</taxon>
        <taxon>Lophotrochozoa</taxon>
        <taxon>Mollusca</taxon>
        <taxon>Gastropoda</taxon>
        <taxon>Patellogastropoda</taxon>
        <taxon>Patelloidea</taxon>
        <taxon>Patellidae</taxon>
        <taxon>Patella</taxon>
    </lineage>
</organism>
<dbReference type="EMBL" id="JAZGQO010000006">
    <property type="protein sequence ID" value="KAK6185743.1"/>
    <property type="molecule type" value="Genomic_DNA"/>
</dbReference>
<feature type="region of interest" description="Disordered" evidence="1">
    <location>
        <begin position="71"/>
        <end position="253"/>
    </location>
</feature>
<reference evidence="3 4" key="1">
    <citation type="submission" date="2024-01" db="EMBL/GenBank/DDBJ databases">
        <title>The genome of the rayed Mediterranean limpet Patella caerulea (Linnaeus, 1758).</title>
        <authorList>
            <person name="Anh-Thu Weber A."/>
            <person name="Halstead-Nussloch G."/>
        </authorList>
    </citation>
    <scope>NUCLEOTIDE SEQUENCE [LARGE SCALE GENOMIC DNA]</scope>
    <source>
        <strain evidence="3">AATW-2023a</strain>
        <tissue evidence="3">Whole specimen</tissue>
    </source>
</reference>
<dbReference type="AlphaFoldDB" id="A0AAN8PVS9"/>
<proteinExistence type="predicted"/>
<sequence length="374" mass="42271">MNTEAASNFINSLVRNLQVLCHSNVDFSEDVEVIGHIYLSVDKSKKFNYIVNEKVCKSDDSSTVFVSNSFHADQKKKEKETAPARTGHSDSGTDERDTRHKKHANFGNERTQYHHQSPHIGNNKRSTQHFSQSEYSSPPQKQRRHNPENRLNTPVSRDSFSVKSETSDAHSALSSPHHQSYQSPSKSSPAKSSTPSSDHVDIDLTNIKDEPIEDKSCVFSSDSSWNQQSMMDQQLQGNQHNRSRLGSSSNYRDQGEEQFGIYPVAMHQINTSDGQLNIEALSQMSSSNNPSTSGELSDQLMSMVPAAAQVHRRPRNDLSLEDKVKLIRIAEASQKTQSALADDFNVAQSTICYILRRRDVYLHEYQKHYYKPLL</sequence>
<dbReference type="InterPro" id="IPR009057">
    <property type="entry name" value="Homeodomain-like_sf"/>
</dbReference>
<dbReference type="GO" id="GO:0003677">
    <property type="term" value="F:DNA binding"/>
    <property type="evidence" value="ECO:0007669"/>
    <property type="project" value="InterPro"/>
</dbReference>
<dbReference type="SUPFAM" id="SSF46689">
    <property type="entry name" value="Homeodomain-like"/>
    <property type="match status" value="1"/>
</dbReference>
<dbReference type="Proteomes" id="UP001347796">
    <property type="component" value="Unassembled WGS sequence"/>
</dbReference>
<protein>
    <recommendedName>
        <fullName evidence="2">HTH psq-type domain-containing protein</fullName>
    </recommendedName>
</protein>
<evidence type="ECO:0000259" key="2">
    <source>
        <dbReference type="Pfam" id="PF04218"/>
    </source>
</evidence>
<evidence type="ECO:0000313" key="3">
    <source>
        <dbReference type="EMBL" id="KAK6185743.1"/>
    </source>
</evidence>
<feature type="compositionally biased region" description="Polar residues" evidence="1">
    <location>
        <begin position="119"/>
        <end position="140"/>
    </location>
</feature>
<feature type="compositionally biased region" description="Basic and acidic residues" evidence="1">
    <location>
        <begin position="72"/>
        <end position="98"/>
    </location>
</feature>
<dbReference type="InterPro" id="IPR007889">
    <property type="entry name" value="HTH_Psq"/>
</dbReference>
<feature type="domain" description="HTH psq-type" evidence="2">
    <location>
        <begin position="312"/>
        <end position="358"/>
    </location>
</feature>
<dbReference type="Gene3D" id="1.10.10.60">
    <property type="entry name" value="Homeodomain-like"/>
    <property type="match status" value="1"/>
</dbReference>
<feature type="compositionally biased region" description="Polar residues" evidence="1">
    <location>
        <begin position="149"/>
        <end position="164"/>
    </location>
</feature>
<gene>
    <name evidence="3" type="ORF">SNE40_007907</name>
</gene>
<accession>A0AAN8PVS9</accession>
<keyword evidence="4" id="KW-1185">Reference proteome</keyword>
<evidence type="ECO:0000313" key="4">
    <source>
        <dbReference type="Proteomes" id="UP001347796"/>
    </source>
</evidence>
<evidence type="ECO:0000256" key="1">
    <source>
        <dbReference type="SAM" id="MobiDB-lite"/>
    </source>
</evidence>
<comment type="caution">
    <text evidence="3">The sequence shown here is derived from an EMBL/GenBank/DDBJ whole genome shotgun (WGS) entry which is preliminary data.</text>
</comment>
<dbReference type="Pfam" id="PF04218">
    <property type="entry name" value="CENP-B_N"/>
    <property type="match status" value="1"/>
</dbReference>
<name>A0AAN8PVS9_PATCE</name>
<feature type="compositionally biased region" description="Low complexity" evidence="1">
    <location>
        <begin position="174"/>
        <end position="197"/>
    </location>
</feature>
<feature type="compositionally biased region" description="Polar residues" evidence="1">
    <location>
        <begin position="218"/>
        <end position="252"/>
    </location>
</feature>
<feature type="compositionally biased region" description="Basic and acidic residues" evidence="1">
    <location>
        <begin position="198"/>
        <end position="216"/>
    </location>
</feature>